<evidence type="ECO:0000313" key="2">
    <source>
        <dbReference type="EMBL" id="WGK82081.1"/>
    </source>
</evidence>
<name>A0AAX3U4I3_9VIBR</name>
<feature type="transmembrane region" description="Helical" evidence="1">
    <location>
        <begin position="544"/>
        <end position="564"/>
    </location>
</feature>
<keyword evidence="1" id="KW-1133">Transmembrane helix</keyword>
<keyword evidence="1" id="KW-0472">Membrane</keyword>
<dbReference type="EMBL" id="CP118709">
    <property type="protein sequence ID" value="WGK82081.1"/>
    <property type="molecule type" value="Genomic_DNA"/>
</dbReference>
<dbReference type="RefSeq" id="WP_301065302.1">
    <property type="nucleotide sequence ID" value="NZ_CP118709.1"/>
</dbReference>
<keyword evidence="1" id="KW-0812">Transmembrane</keyword>
<sequence length="589" mass="64761">MKDDIIMPNSELQHSLRSNIMGWLDKAKNVASQAKDKISDVDTDALKQRAKDVSNNAVSSVSDKAVEAVSTTKELVSNVDAKQVLADVKANAGEFTEKGQALASEQIQKSSKAISGVYSEQVDNIKSQATNATEYLKSGPAKLNAMARSTLEIDKDTMRMVSDLQGRLPVPANTMDDIFTQCRDVAIQRAMASFFLTGTMEAIDRNSEAKYENLSESYKDYTARTNIRDHENYSEMKNIRADARDTFNFVEDGYNKGNQTSPYDVDIEHVISAKEIYGSTIVKAGTNDDQLLDVVNDKDNLIFTNSSVNRSKGQVPLAEVLERSEPHPTKEGVRVLTINGETHEISEADCQEALERSEESLDSHKVEAAKEIGLTAVKTGAAMAVQQVIGMMVVETIDIFMEELQRFCKDFKLFDEKGIIGNVQELQQRLSQKLNQRFEERQIWAKARTLGIEAGVSGALSVIPQILISMITKMPAFVLGMIREGTLSCVRSVRVLAGNDPNKLQSISIIMASTASAVVGLYVSRVISTGLAGVPLLNRFNSQITSILSGLLVTAVPLVAIYTFDQNKKRLMFAINKDKSTPLFESAQS</sequence>
<evidence type="ECO:0000256" key="1">
    <source>
        <dbReference type="SAM" id="Phobius"/>
    </source>
</evidence>
<gene>
    <name evidence="2" type="ORF">PYE51_02195</name>
</gene>
<accession>A0AAX3U4I3</accession>
<dbReference type="AlphaFoldDB" id="A0AAX3U4I3"/>
<evidence type="ECO:0000313" key="3">
    <source>
        <dbReference type="Proteomes" id="UP001239257"/>
    </source>
</evidence>
<dbReference type="Proteomes" id="UP001239257">
    <property type="component" value="Chromosome 1"/>
</dbReference>
<protein>
    <submittedName>
        <fullName evidence="2">Uncharacterized protein</fullName>
    </submittedName>
</protein>
<organism evidence="2 3">
    <name type="scientific">Vibrio aestuarianus</name>
    <dbReference type="NCBI Taxonomy" id="28171"/>
    <lineage>
        <taxon>Bacteria</taxon>
        <taxon>Pseudomonadati</taxon>
        <taxon>Pseudomonadota</taxon>
        <taxon>Gammaproteobacteria</taxon>
        <taxon>Vibrionales</taxon>
        <taxon>Vibrionaceae</taxon>
        <taxon>Vibrio</taxon>
    </lineage>
</organism>
<proteinExistence type="predicted"/>
<reference evidence="2" key="1">
    <citation type="submission" date="2022-02" db="EMBL/GenBank/DDBJ databases">
        <title>Emergence and expansion in Europe of a Vibrio aestuarianus clonal complex pathogenic for oysters.</title>
        <authorList>
            <person name="Mesnil A."/>
            <person name="Travers M.-A."/>
        </authorList>
    </citation>
    <scope>NUCLEOTIDE SEQUENCE</scope>
    <source>
        <strain evidence="2">U29</strain>
    </source>
</reference>